<evidence type="ECO:0000256" key="5">
    <source>
        <dbReference type="ARBA" id="ARBA00022692"/>
    </source>
</evidence>
<feature type="transmembrane region" description="Helical" evidence="8">
    <location>
        <begin position="245"/>
        <end position="268"/>
    </location>
</feature>
<dbReference type="Proteomes" id="UP000306192">
    <property type="component" value="Unassembled WGS sequence"/>
</dbReference>
<feature type="transmembrane region" description="Helical" evidence="8">
    <location>
        <begin position="274"/>
        <end position="294"/>
    </location>
</feature>
<dbReference type="OrthoDB" id="369870at2"/>
<keyword evidence="6 8" id="KW-1133">Transmembrane helix</keyword>
<dbReference type="RefSeq" id="WP_136641144.1">
    <property type="nucleotide sequence ID" value="NZ_QYRT01000006.1"/>
</dbReference>
<feature type="transmembrane region" description="Helical" evidence="8">
    <location>
        <begin position="43"/>
        <end position="64"/>
    </location>
</feature>
<dbReference type="InterPro" id="IPR037185">
    <property type="entry name" value="EmrE-like"/>
</dbReference>
<sequence>MSSLKKPGPSRSGLFYALGAYLIWGLLPLYFVLLAPANAFEIVAWRVIWALAVCAVLLTVVRGWPRFLAVFRQPRLVLVMGLAGVLIYINWQTYVIASTSGQILEASLGYFINPIVTILLGVFILRERLRMLQWVSLGISLLAVVVLTIGYGAIPWISLILAGSFGTYGLLKKQVGPRIDAINGLTLESLWLAPLMIVQLSVVGATTGLTFASQGGWHTAGLVGAGVVTAAPLLLFASASKRMPLVYLGFVQYLTPIMQFVVGVFILGEPMPPERLAGFAIVWIALIVLTVDLVRARRPRALVT</sequence>
<feature type="transmembrane region" description="Helical" evidence="8">
    <location>
        <begin position="103"/>
        <end position="124"/>
    </location>
</feature>
<comment type="subcellular location">
    <subcellularLocation>
        <location evidence="1">Cell membrane</location>
        <topology evidence="1">Multi-pass membrane protein</topology>
    </subcellularLocation>
</comment>
<dbReference type="EMBL" id="QYRT01000006">
    <property type="protein sequence ID" value="TIH39422.1"/>
    <property type="molecule type" value="Genomic_DNA"/>
</dbReference>
<proteinExistence type="inferred from homology"/>
<feature type="domain" description="EamA" evidence="9">
    <location>
        <begin position="12"/>
        <end position="148"/>
    </location>
</feature>
<feature type="transmembrane region" description="Helical" evidence="8">
    <location>
        <begin position="76"/>
        <end position="97"/>
    </location>
</feature>
<keyword evidence="5 8" id="KW-0812">Transmembrane</keyword>
<evidence type="ECO:0000256" key="4">
    <source>
        <dbReference type="ARBA" id="ARBA00022475"/>
    </source>
</evidence>
<accession>A0A4T2C744</accession>
<keyword evidence="3" id="KW-0813">Transport</keyword>
<comment type="caution">
    <text evidence="10">The sequence shown here is derived from an EMBL/GenBank/DDBJ whole genome shotgun (WGS) entry which is preliminary data.</text>
</comment>
<evidence type="ECO:0000256" key="7">
    <source>
        <dbReference type="ARBA" id="ARBA00023136"/>
    </source>
</evidence>
<evidence type="ECO:0000259" key="9">
    <source>
        <dbReference type="Pfam" id="PF00892"/>
    </source>
</evidence>
<dbReference type="InterPro" id="IPR000620">
    <property type="entry name" value="EamA_dom"/>
</dbReference>
<feature type="transmembrane region" description="Helical" evidence="8">
    <location>
        <begin position="12"/>
        <end position="31"/>
    </location>
</feature>
<evidence type="ECO:0000256" key="6">
    <source>
        <dbReference type="ARBA" id="ARBA00022989"/>
    </source>
</evidence>
<gene>
    <name evidence="10" type="primary">rarD</name>
    <name evidence="10" type="ORF">D4765_04965</name>
</gene>
<dbReference type="GO" id="GO:0005886">
    <property type="term" value="C:plasma membrane"/>
    <property type="evidence" value="ECO:0007669"/>
    <property type="project" value="UniProtKB-SubCell"/>
</dbReference>
<protein>
    <submittedName>
        <fullName evidence="10">EamA family transporter RarD</fullName>
    </submittedName>
</protein>
<keyword evidence="7 8" id="KW-0472">Membrane</keyword>
<feature type="transmembrane region" description="Helical" evidence="8">
    <location>
        <begin position="217"/>
        <end position="238"/>
    </location>
</feature>
<dbReference type="InterPro" id="IPR004626">
    <property type="entry name" value="RarD"/>
</dbReference>
<evidence type="ECO:0000313" key="10">
    <source>
        <dbReference type="EMBL" id="TIH39422.1"/>
    </source>
</evidence>
<evidence type="ECO:0000313" key="11">
    <source>
        <dbReference type="Proteomes" id="UP000306192"/>
    </source>
</evidence>
<dbReference type="Pfam" id="PF00892">
    <property type="entry name" value="EamA"/>
    <property type="match status" value="1"/>
</dbReference>
<evidence type="ECO:0000256" key="8">
    <source>
        <dbReference type="SAM" id="Phobius"/>
    </source>
</evidence>
<name>A0A4T2C744_9MICO</name>
<dbReference type="PANTHER" id="PTHR22911:SF137">
    <property type="entry name" value="SOLUTE CARRIER FAMILY 35 MEMBER G2-RELATED"/>
    <property type="match status" value="1"/>
</dbReference>
<evidence type="ECO:0000256" key="3">
    <source>
        <dbReference type="ARBA" id="ARBA00022448"/>
    </source>
</evidence>
<dbReference type="SUPFAM" id="SSF103481">
    <property type="entry name" value="Multidrug resistance efflux transporter EmrE"/>
    <property type="match status" value="2"/>
</dbReference>
<dbReference type="AlphaFoldDB" id="A0A4T2C744"/>
<comment type="similarity">
    <text evidence="2">Belongs to the EamA transporter family.</text>
</comment>
<keyword evidence="11" id="KW-1185">Reference proteome</keyword>
<dbReference type="PANTHER" id="PTHR22911">
    <property type="entry name" value="ACYL-MALONYL CONDENSING ENZYME-RELATED"/>
    <property type="match status" value="1"/>
</dbReference>
<organism evidence="10 11">
    <name type="scientific">Subtercola vilae</name>
    <dbReference type="NCBI Taxonomy" id="2056433"/>
    <lineage>
        <taxon>Bacteria</taxon>
        <taxon>Bacillati</taxon>
        <taxon>Actinomycetota</taxon>
        <taxon>Actinomycetes</taxon>
        <taxon>Micrococcales</taxon>
        <taxon>Microbacteriaceae</taxon>
        <taxon>Subtercola</taxon>
    </lineage>
</organism>
<dbReference type="NCBIfam" id="TIGR00688">
    <property type="entry name" value="rarD"/>
    <property type="match status" value="1"/>
</dbReference>
<keyword evidence="4" id="KW-1003">Cell membrane</keyword>
<evidence type="ECO:0000256" key="2">
    <source>
        <dbReference type="ARBA" id="ARBA00007362"/>
    </source>
</evidence>
<reference evidence="10 11" key="1">
    <citation type="journal article" date="2019" name="Microorganisms">
        <title>Systematic Affiliation and Genome Analysis of Subtercola vilae DB165(T) with Particular Emphasis on Cold Adaptation of an Isolate from a High-Altitude Cold Volcano Lake.</title>
        <authorList>
            <person name="Villalobos A.S."/>
            <person name="Wiese J."/>
            <person name="Imhoff J.F."/>
            <person name="Dorador C."/>
            <person name="Keller A."/>
            <person name="Hentschel U."/>
        </authorList>
    </citation>
    <scope>NUCLEOTIDE SEQUENCE [LARGE SCALE GENOMIC DNA]</scope>
    <source>
        <strain evidence="10 11">DB165</strain>
    </source>
</reference>
<evidence type="ECO:0000256" key="1">
    <source>
        <dbReference type="ARBA" id="ARBA00004651"/>
    </source>
</evidence>